<evidence type="ECO:0000259" key="10">
    <source>
        <dbReference type="PROSITE" id="PS50928"/>
    </source>
</evidence>
<keyword evidence="8 9" id="KW-0472">Membrane</keyword>
<feature type="transmembrane region" description="Helical" evidence="9">
    <location>
        <begin position="51"/>
        <end position="73"/>
    </location>
</feature>
<evidence type="ECO:0000256" key="7">
    <source>
        <dbReference type="ARBA" id="ARBA00022989"/>
    </source>
</evidence>
<feature type="transmembrane region" description="Helical" evidence="9">
    <location>
        <begin position="12"/>
        <end position="39"/>
    </location>
</feature>
<accession>A0A6P0HIL0</accession>
<dbReference type="InterPro" id="IPR043429">
    <property type="entry name" value="ArtM/GltK/GlnP/TcyL/YhdX-like"/>
</dbReference>
<reference evidence="11 12" key="1">
    <citation type="journal article" date="2014" name="Int. J. Syst. Evol. Microbiol.">
        <title>Nocardioides zeae sp. nov., isolated from the stem of Zea mays.</title>
        <authorList>
            <person name="Glaeser S.P."/>
            <person name="McInroy J.A."/>
            <person name="Busse H.J."/>
            <person name="Kampfer P."/>
        </authorList>
    </citation>
    <scope>NUCLEOTIDE SEQUENCE [LARGE SCALE GENOMIC DNA]</scope>
    <source>
        <strain evidence="11 12">JCM 30728</strain>
    </source>
</reference>
<dbReference type="CDD" id="cd06261">
    <property type="entry name" value="TM_PBP2"/>
    <property type="match status" value="1"/>
</dbReference>
<keyword evidence="12" id="KW-1185">Reference proteome</keyword>
<dbReference type="GO" id="GO:0022857">
    <property type="term" value="F:transmembrane transporter activity"/>
    <property type="evidence" value="ECO:0007669"/>
    <property type="project" value="InterPro"/>
</dbReference>
<evidence type="ECO:0000256" key="3">
    <source>
        <dbReference type="ARBA" id="ARBA00022448"/>
    </source>
</evidence>
<protein>
    <submittedName>
        <fullName evidence="11">ABC transporter permease subunit</fullName>
    </submittedName>
</protein>
<evidence type="ECO:0000256" key="1">
    <source>
        <dbReference type="ARBA" id="ARBA00004651"/>
    </source>
</evidence>
<evidence type="ECO:0000256" key="2">
    <source>
        <dbReference type="ARBA" id="ARBA00010072"/>
    </source>
</evidence>
<proteinExistence type="inferred from homology"/>
<gene>
    <name evidence="11" type="ORF">G3T38_09655</name>
</gene>
<feature type="domain" description="ABC transmembrane type-1" evidence="10">
    <location>
        <begin position="15"/>
        <end position="221"/>
    </location>
</feature>
<evidence type="ECO:0000313" key="11">
    <source>
        <dbReference type="EMBL" id="NEN78542.1"/>
    </source>
</evidence>
<dbReference type="AlphaFoldDB" id="A0A6P0HIL0"/>
<dbReference type="EMBL" id="JAAGXA010000006">
    <property type="protein sequence ID" value="NEN78542.1"/>
    <property type="molecule type" value="Genomic_DNA"/>
</dbReference>
<dbReference type="PROSITE" id="PS50928">
    <property type="entry name" value="ABC_TM1"/>
    <property type="match status" value="1"/>
</dbReference>
<evidence type="ECO:0000256" key="8">
    <source>
        <dbReference type="ARBA" id="ARBA00023136"/>
    </source>
</evidence>
<dbReference type="NCBIfam" id="TIGR01726">
    <property type="entry name" value="HEQRo_perm_3TM"/>
    <property type="match status" value="1"/>
</dbReference>
<keyword evidence="3 9" id="KW-0813">Transport</keyword>
<dbReference type="Gene3D" id="1.10.3720.10">
    <property type="entry name" value="MetI-like"/>
    <property type="match status" value="1"/>
</dbReference>
<dbReference type="Proteomes" id="UP000468687">
    <property type="component" value="Unassembled WGS sequence"/>
</dbReference>
<dbReference type="GO" id="GO:0006865">
    <property type="term" value="P:amino acid transport"/>
    <property type="evidence" value="ECO:0007669"/>
    <property type="project" value="UniProtKB-KW"/>
</dbReference>
<dbReference type="Pfam" id="PF00528">
    <property type="entry name" value="BPD_transp_1"/>
    <property type="match status" value="1"/>
</dbReference>
<comment type="caution">
    <text evidence="11">The sequence shown here is derived from an EMBL/GenBank/DDBJ whole genome shotgun (WGS) entry which is preliminary data.</text>
</comment>
<evidence type="ECO:0000256" key="9">
    <source>
        <dbReference type="RuleBase" id="RU363032"/>
    </source>
</evidence>
<dbReference type="RefSeq" id="WP_163772105.1">
    <property type="nucleotide sequence ID" value="NZ_JAAGXA010000006.1"/>
</dbReference>
<sequence>MTAITENYQAIVISFVTAILLFVAAGIGSLVLGTFLAALRVGPVAIMRRAAGVYVTSVRNIPLLVVLLFLYYAGPKIGVTFRFVDIVIPTGWGDIRMTNAFATAVVGLTLYTACFVCEAIRSGINAVPVGQAEAARAIGLPFAGVMRQVVLPQAFRAALPPLASTQIALLKNTTVAIAITVLETAYQLKQLTDANPGDRWWLLAVFAGGFVLLVEIVSFASNRMERRWRVAR</sequence>
<evidence type="ECO:0000256" key="6">
    <source>
        <dbReference type="ARBA" id="ARBA00022970"/>
    </source>
</evidence>
<dbReference type="InterPro" id="IPR035906">
    <property type="entry name" value="MetI-like_sf"/>
</dbReference>
<keyword evidence="7 9" id="KW-1133">Transmembrane helix</keyword>
<keyword evidence="4" id="KW-1003">Cell membrane</keyword>
<dbReference type="PANTHER" id="PTHR30614:SF37">
    <property type="entry name" value="AMINO-ACID ABC TRANSPORTER PERMEASE PROTEIN YHDX-RELATED"/>
    <property type="match status" value="1"/>
</dbReference>
<name>A0A6P0HIL0_9ACTN</name>
<evidence type="ECO:0000256" key="4">
    <source>
        <dbReference type="ARBA" id="ARBA00022475"/>
    </source>
</evidence>
<comment type="similarity">
    <text evidence="2">Belongs to the binding-protein-dependent transport system permease family. HisMQ subfamily.</text>
</comment>
<dbReference type="InterPro" id="IPR010065">
    <property type="entry name" value="AA_ABC_transptr_permease_3TM"/>
</dbReference>
<dbReference type="GO" id="GO:0043190">
    <property type="term" value="C:ATP-binding cassette (ABC) transporter complex"/>
    <property type="evidence" value="ECO:0007669"/>
    <property type="project" value="InterPro"/>
</dbReference>
<dbReference type="PANTHER" id="PTHR30614">
    <property type="entry name" value="MEMBRANE COMPONENT OF AMINO ACID ABC TRANSPORTER"/>
    <property type="match status" value="1"/>
</dbReference>
<keyword evidence="5 9" id="KW-0812">Transmembrane</keyword>
<evidence type="ECO:0000256" key="5">
    <source>
        <dbReference type="ARBA" id="ARBA00022692"/>
    </source>
</evidence>
<comment type="subcellular location">
    <subcellularLocation>
        <location evidence="1 9">Cell membrane</location>
        <topology evidence="1 9">Multi-pass membrane protein</topology>
    </subcellularLocation>
</comment>
<dbReference type="SUPFAM" id="SSF161098">
    <property type="entry name" value="MetI-like"/>
    <property type="match status" value="1"/>
</dbReference>
<feature type="transmembrane region" description="Helical" evidence="9">
    <location>
        <begin position="200"/>
        <end position="220"/>
    </location>
</feature>
<keyword evidence="6" id="KW-0029">Amino-acid transport</keyword>
<organism evidence="11 12">
    <name type="scientific">Nocardioides zeae</name>
    <dbReference type="NCBI Taxonomy" id="1457234"/>
    <lineage>
        <taxon>Bacteria</taxon>
        <taxon>Bacillati</taxon>
        <taxon>Actinomycetota</taxon>
        <taxon>Actinomycetes</taxon>
        <taxon>Propionibacteriales</taxon>
        <taxon>Nocardioidaceae</taxon>
        <taxon>Nocardioides</taxon>
    </lineage>
</organism>
<evidence type="ECO:0000313" key="12">
    <source>
        <dbReference type="Proteomes" id="UP000468687"/>
    </source>
</evidence>
<dbReference type="InterPro" id="IPR000515">
    <property type="entry name" value="MetI-like"/>
</dbReference>